<keyword evidence="8" id="KW-0472">Membrane</keyword>
<evidence type="ECO:0000256" key="7">
    <source>
        <dbReference type="ARBA" id="ARBA00023065"/>
    </source>
</evidence>
<keyword evidence="7" id="KW-0406">Ion transport</keyword>
<dbReference type="PROSITE" id="PS50893">
    <property type="entry name" value="ABC_TRANSPORTER_2"/>
    <property type="match status" value="1"/>
</dbReference>
<evidence type="ECO:0000313" key="10">
    <source>
        <dbReference type="EMBL" id="MDY0873310.1"/>
    </source>
</evidence>
<name>A0ABU5E178_9PROT</name>
<evidence type="ECO:0000256" key="8">
    <source>
        <dbReference type="ARBA" id="ARBA00023136"/>
    </source>
</evidence>
<keyword evidence="11" id="KW-1185">Reference proteome</keyword>
<dbReference type="GO" id="GO:0005524">
    <property type="term" value="F:ATP binding"/>
    <property type="evidence" value="ECO:0007669"/>
    <property type="project" value="UniProtKB-KW"/>
</dbReference>
<evidence type="ECO:0000256" key="2">
    <source>
        <dbReference type="ARBA" id="ARBA00022475"/>
    </source>
</evidence>
<accession>A0ABU5E178</accession>
<keyword evidence="5 10" id="KW-0067">ATP-binding</keyword>
<dbReference type="InterPro" id="IPR017871">
    <property type="entry name" value="ABC_transporter-like_CS"/>
</dbReference>
<dbReference type="InterPro" id="IPR027417">
    <property type="entry name" value="P-loop_NTPase"/>
</dbReference>
<reference evidence="10 11" key="1">
    <citation type="journal article" date="2013" name="Antonie Van Leeuwenhoek">
        <title>Dongia rigui sp. nov., isolated from freshwater of a large wetland in Korea.</title>
        <authorList>
            <person name="Baik K.S."/>
            <person name="Hwang Y.M."/>
            <person name="Choi J.S."/>
            <person name="Kwon J."/>
            <person name="Seong C.N."/>
        </authorList>
    </citation>
    <scope>NUCLEOTIDE SEQUENCE [LARGE SCALE GENOMIC DNA]</scope>
    <source>
        <strain evidence="10 11">04SU4-P</strain>
    </source>
</reference>
<dbReference type="EMBL" id="JAXCLX010000002">
    <property type="protein sequence ID" value="MDY0873310.1"/>
    <property type="molecule type" value="Genomic_DNA"/>
</dbReference>
<protein>
    <submittedName>
        <fullName evidence="10">ABC transporter ATP-binding protein</fullName>
    </submittedName>
</protein>
<keyword evidence="3" id="KW-0410">Iron transport</keyword>
<comment type="caution">
    <text evidence="10">The sequence shown here is derived from an EMBL/GenBank/DDBJ whole genome shotgun (WGS) entry which is preliminary data.</text>
</comment>
<evidence type="ECO:0000256" key="6">
    <source>
        <dbReference type="ARBA" id="ARBA00023004"/>
    </source>
</evidence>
<evidence type="ECO:0000256" key="4">
    <source>
        <dbReference type="ARBA" id="ARBA00022741"/>
    </source>
</evidence>
<dbReference type="Pfam" id="PF08402">
    <property type="entry name" value="TOBE_2"/>
    <property type="match status" value="1"/>
</dbReference>
<evidence type="ECO:0000256" key="5">
    <source>
        <dbReference type="ARBA" id="ARBA00022840"/>
    </source>
</evidence>
<dbReference type="Pfam" id="PF00005">
    <property type="entry name" value="ABC_tran"/>
    <property type="match status" value="1"/>
</dbReference>
<dbReference type="SUPFAM" id="SSF52540">
    <property type="entry name" value="P-loop containing nucleoside triphosphate hydrolases"/>
    <property type="match status" value="1"/>
</dbReference>
<dbReference type="Proteomes" id="UP001271769">
    <property type="component" value="Unassembled WGS sequence"/>
</dbReference>
<dbReference type="PROSITE" id="PS00211">
    <property type="entry name" value="ABC_TRANSPORTER_1"/>
    <property type="match status" value="1"/>
</dbReference>
<organism evidence="10 11">
    <name type="scientific">Dongia rigui</name>
    <dbReference type="NCBI Taxonomy" id="940149"/>
    <lineage>
        <taxon>Bacteria</taxon>
        <taxon>Pseudomonadati</taxon>
        <taxon>Pseudomonadota</taxon>
        <taxon>Alphaproteobacteria</taxon>
        <taxon>Rhodospirillales</taxon>
        <taxon>Dongiaceae</taxon>
        <taxon>Dongia</taxon>
    </lineage>
</organism>
<dbReference type="InterPro" id="IPR008995">
    <property type="entry name" value="Mo/tungstate-bd_C_term_dom"/>
</dbReference>
<evidence type="ECO:0000259" key="9">
    <source>
        <dbReference type="PROSITE" id="PS50893"/>
    </source>
</evidence>
<evidence type="ECO:0000256" key="1">
    <source>
        <dbReference type="ARBA" id="ARBA00022448"/>
    </source>
</evidence>
<dbReference type="PANTHER" id="PTHR42781:SF4">
    <property type="entry name" value="SPERMIDINE_PUTRESCINE IMPORT ATP-BINDING PROTEIN POTA"/>
    <property type="match status" value="1"/>
</dbReference>
<dbReference type="PANTHER" id="PTHR42781">
    <property type="entry name" value="SPERMIDINE/PUTRESCINE IMPORT ATP-BINDING PROTEIN POTA"/>
    <property type="match status" value="1"/>
</dbReference>
<dbReference type="InterPro" id="IPR003439">
    <property type="entry name" value="ABC_transporter-like_ATP-bd"/>
</dbReference>
<dbReference type="InterPro" id="IPR050093">
    <property type="entry name" value="ABC_SmlMolc_Importer"/>
</dbReference>
<keyword evidence="6" id="KW-0408">Iron</keyword>
<dbReference type="CDD" id="cd03259">
    <property type="entry name" value="ABC_Carb_Solutes_like"/>
    <property type="match status" value="1"/>
</dbReference>
<gene>
    <name evidence="10" type="ORF">SMD31_15315</name>
</gene>
<keyword evidence="1" id="KW-0813">Transport</keyword>
<sequence>MTISSASALELHDVSHAYEKLLAVDHVSLHVNEGEVICLLGPSGCGKSTMLRLAAGLEALQQGRVVMQGQTIADGAARLSVPPERRGVGLVFQDFALFPHLSVRRNVGFGLTELEPARRDRRIAEVLDQVDMADYATAFPHALSGGQQQRIALARALAPQPAVLLLDEPFSGLDARLREQIRDETLHVLKRSRTATLMVTHDPEEAMFMADRIYLMQSGRVVQSGSPDALYHRPVSPFVARFFSNTNELVGRVDGGAVATPFGALPAPGMGEGAEVQILIRPESLQWVSAGSGVLPTASGRVSEVRFLGGSKLLVVHLAGGPAEGTTVHARHTGRNLPEPGSQILLQLDPADALIFPGGWDRARKDLAAAR</sequence>
<dbReference type="SUPFAM" id="SSF50331">
    <property type="entry name" value="MOP-like"/>
    <property type="match status" value="1"/>
</dbReference>
<feature type="domain" description="ABC transporter" evidence="9">
    <location>
        <begin position="9"/>
        <end position="243"/>
    </location>
</feature>
<dbReference type="RefSeq" id="WP_320501764.1">
    <property type="nucleotide sequence ID" value="NZ_JAXCLX010000002.1"/>
</dbReference>
<dbReference type="SMART" id="SM00382">
    <property type="entry name" value="AAA"/>
    <property type="match status" value="1"/>
</dbReference>
<dbReference type="InterPro" id="IPR015853">
    <property type="entry name" value="ABC_transpr_FbpC"/>
</dbReference>
<proteinExistence type="predicted"/>
<dbReference type="InterPro" id="IPR013611">
    <property type="entry name" value="Transp-assoc_OB_typ2"/>
</dbReference>
<evidence type="ECO:0000256" key="3">
    <source>
        <dbReference type="ARBA" id="ARBA00022496"/>
    </source>
</evidence>
<keyword evidence="2" id="KW-1003">Cell membrane</keyword>
<dbReference type="Gene3D" id="3.40.50.300">
    <property type="entry name" value="P-loop containing nucleotide triphosphate hydrolases"/>
    <property type="match status" value="1"/>
</dbReference>
<keyword evidence="4" id="KW-0547">Nucleotide-binding</keyword>
<dbReference type="InterPro" id="IPR003593">
    <property type="entry name" value="AAA+_ATPase"/>
</dbReference>
<evidence type="ECO:0000313" key="11">
    <source>
        <dbReference type="Proteomes" id="UP001271769"/>
    </source>
</evidence>